<dbReference type="Gene3D" id="1.10.287.130">
    <property type="match status" value="1"/>
</dbReference>
<dbReference type="PANTHER" id="PTHR45453:SF1">
    <property type="entry name" value="PHOSPHATE REGULON SENSOR PROTEIN PHOR"/>
    <property type="match status" value="1"/>
</dbReference>
<dbReference type="PROSITE" id="PS50109">
    <property type="entry name" value="HIS_KIN"/>
    <property type="match status" value="1"/>
</dbReference>
<dbReference type="Proteomes" id="UP000659630">
    <property type="component" value="Unassembled WGS sequence"/>
</dbReference>
<dbReference type="Pfam" id="PF02518">
    <property type="entry name" value="HATPase_c"/>
    <property type="match status" value="1"/>
</dbReference>
<comment type="subcellular location">
    <subcellularLocation>
        <location evidence="2">Membrane</location>
    </subcellularLocation>
</comment>
<dbReference type="EC" id="2.7.13.3" evidence="3"/>
<keyword evidence="11" id="KW-1185">Reference proteome</keyword>
<dbReference type="InterPro" id="IPR003661">
    <property type="entry name" value="HisK_dim/P_dom"/>
</dbReference>
<dbReference type="GO" id="GO:0005886">
    <property type="term" value="C:plasma membrane"/>
    <property type="evidence" value="ECO:0007669"/>
    <property type="project" value="TreeGrafter"/>
</dbReference>
<evidence type="ECO:0000256" key="1">
    <source>
        <dbReference type="ARBA" id="ARBA00000085"/>
    </source>
</evidence>
<keyword evidence="6 10" id="KW-0418">Kinase</keyword>
<feature type="transmembrane region" description="Helical" evidence="8">
    <location>
        <begin position="362"/>
        <end position="386"/>
    </location>
</feature>
<dbReference type="EMBL" id="JACONZ010000001">
    <property type="protein sequence ID" value="MBC5580574.1"/>
    <property type="molecule type" value="Genomic_DNA"/>
</dbReference>
<evidence type="ECO:0000256" key="5">
    <source>
        <dbReference type="ARBA" id="ARBA00022679"/>
    </source>
</evidence>
<keyword evidence="4" id="KW-0597">Phosphoprotein</keyword>
<evidence type="ECO:0000313" key="10">
    <source>
        <dbReference type="EMBL" id="MBC5580574.1"/>
    </source>
</evidence>
<feature type="transmembrane region" description="Helical" evidence="8">
    <location>
        <begin position="446"/>
        <end position="469"/>
    </location>
</feature>
<feature type="transmembrane region" description="Helical" evidence="8">
    <location>
        <begin position="317"/>
        <end position="338"/>
    </location>
</feature>
<feature type="domain" description="Histidine kinase" evidence="9">
    <location>
        <begin position="540"/>
        <end position="757"/>
    </location>
</feature>
<dbReference type="SMART" id="SM00388">
    <property type="entry name" value="HisKA"/>
    <property type="match status" value="1"/>
</dbReference>
<name>A0A923I7I8_9FIRM</name>
<accession>A0A923I7I8</accession>
<dbReference type="Gene3D" id="3.30.565.10">
    <property type="entry name" value="Histidine kinase-like ATPase, C-terminal domain"/>
    <property type="match status" value="1"/>
</dbReference>
<keyword evidence="7" id="KW-0902">Two-component regulatory system</keyword>
<dbReference type="CDD" id="cd00082">
    <property type="entry name" value="HisKA"/>
    <property type="match status" value="1"/>
</dbReference>
<protein>
    <recommendedName>
        <fullName evidence="3">histidine kinase</fullName>
        <ecNumber evidence="3">2.7.13.3</ecNumber>
    </recommendedName>
</protein>
<feature type="transmembrane region" description="Helical" evidence="8">
    <location>
        <begin position="417"/>
        <end position="440"/>
    </location>
</feature>
<evidence type="ECO:0000256" key="8">
    <source>
        <dbReference type="SAM" id="Phobius"/>
    </source>
</evidence>
<keyword evidence="8" id="KW-0472">Membrane</keyword>
<proteinExistence type="predicted"/>
<dbReference type="Pfam" id="PF00512">
    <property type="entry name" value="HisKA"/>
    <property type="match status" value="1"/>
</dbReference>
<evidence type="ECO:0000256" key="6">
    <source>
        <dbReference type="ARBA" id="ARBA00022777"/>
    </source>
</evidence>
<comment type="catalytic activity">
    <reaction evidence="1">
        <text>ATP + protein L-histidine = ADP + protein N-phospho-L-histidine.</text>
        <dbReference type="EC" id="2.7.13.3"/>
    </reaction>
</comment>
<dbReference type="GO" id="GO:0000155">
    <property type="term" value="F:phosphorelay sensor kinase activity"/>
    <property type="evidence" value="ECO:0007669"/>
    <property type="project" value="InterPro"/>
</dbReference>
<feature type="transmembrane region" description="Helical" evidence="8">
    <location>
        <begin position="275"/>
        <end position="296"/>
    </location>
</feature>
<dbReference type="RefSeq" id="WP_186886917.1">
    <property type="nucleotide sequence ID" value="NZ_JACONZ010000001.1"/>
</dbReference>
<dbReference type="SMART" id="SM00387">
    <property type="entry name" value="HATPase_c"/>
    <property type="match status" value="1"/>
</dbReference>
<dbReference type="PANTHER" id="PTHR45453">
    <property type="entry name" value="PHOSPHATE REGULON SENSOR PROTEIN PHOR"/>
    <property type="match status" value="1"/>
</dbReference>
<dbReference type="SUPFAM" id="SSF55874">
    <property type="entry name" value="ATPase domain of HSP90 chaperone/DNA topoisomerase II/histidine kinase"/>
    <property type="match status" value="1"/>
</dbReference>
<organism evidence="10 11">
    <name type="scientific">Anaerofilum hominis</name>
    <dbReference type="NCBI Taxonomy" id="2763016"/>
    <lineage>
        <taxon>Bacteria</taxon>
        <taxon>Bacillati</taxon>
        <taxon>Bacillota</taxon>
        <taxon>Clostridia</taxon>
        <taxon>Eubacteriales</taxon>
        <taxon>Oscillospiraceae</taxon>
        <taxon>Anaerofilum</taxon>
    </lineage>
</organism>
<evidence type="ECO:0000256" key="4">
    <source>
        <dbReference type="ARBA" id="ARBA00022553"/>
    </source>
</evidence>
<dbReference type="SUPFAM" id="SSF47384">
    <property type="entry name" value="Homodimeric domain of signal transducing histidine kinase"/>
    <property type="match status" value="1"/>
</dbReference>
<evidence type="ECO:0000259" key="9">
    <source>
        <dbReference type="PROSITE" id="PS50109"/>
    </source>
</evidence>
<evidence type="ECO:0000256" key="2">
    <source>
        <dbReference type="ARBA" id="ARBA00004370"/>
    </source>
</evidence>
<comment type="caution">
    <text evidence="10">The sequence shown here is derived from an EMBL/GenBank/DDBJ whole genome shotgun (WGS) entry which is preliminary data.</text>
</comment>
<sequence length="771" mass="84175">MDTKSKKWKVILSFACFFFGVSLLLCSIGPAVQMARRGGEAWGVRDVFSDDYQDTQAFRNEISNRLEQLLAMAAGGPVDSWYGYSSEYPGSGLLLSSVEYGDWGFGTVVAQGTAEDLSAEEKEEYERARKEWARSARELADLWANDKNMLYSVSRDGSVKYTNAGGLQLDGAAGKLPDGYNFLLYFDGEKVTVQKDGQVLDIYGDGYYNDETDWCLPGYKNFPAGEDAAKSRVTIACAADPILYLVGNYGASGGADGCNTFYWMEKNLRDARLEYLFGAAALAAGLVLLVAGLAMRRSRRQAEAAIARVLGKLWFECKLLLTLLALALPVSSICLQNWDSGWWQEVTYAFSYGEIYPGLFTYALWDLFTSTGWLCGLFWIVWLWICDLRRNPRVWRHSLLSTWGMKRPLQKRLVRRSWLMAAAAIGLAVAAAQPLALFAASGADSWALPFAAVCGFLCLLLAGALVLFLRNERELAQDMGSLVEQIASVRAGNLSLPLELPADADLAAAAKDLAEIQQGMGTALEERIKSERMKVELIANVSHDIKTPLTSIIGYIELLKREDGLPPHVQDYVRILDQKSLRLKTMVQDVVEVSKAASGQLPVHLKSLDLGKLLRQTLADMSAQIDAAPVTVRAEIPDGPVAIRADGERLYRVFQNLIQNALQYSLAGSRVHVSLSEQDGVACASVKNTSAAELPDGMDFTERFVRGDPSRTDGGSGLGLSIARSFTEACGGRFAVGTDADLFVATVEFAAGAPLEEDAGADPAQEKAPQE</sequence>
<dbReference type="GO" id="GO:0004721">
    <property type="term" value="F:phosphoprotein phosphatase activity"/>
    <property type="evidence" value="ECO:0007669"/>
    <property type="project" value="TreeGrafter"/>
</dbReference>
<dbReference type="GO" id="GO:0016036">
    <property type="term" value="P:cellular response to phosphate starvation"/>
    <property type="evidence" value="ECO:0007669"/>
    <property type="project" value="TreeGrafter"/>
</dbReference>
<dbReference type="FunFam" id="1.10.287.130:FF:000001">
    <property type="entry name" value="Two-component sensor histidine kinase"/>
    <property type="match status" value="1"/>
</dbReference>
<keyword evidence="8" id="KW-0812">Transmembrane</keyword>
<reference evidence="10" key="1">
    <citation type="submission" date="2020-08" db="EMBL/GenBank/DDBJ databases">
        <title>Genome public.</title>
        <authorList>
            <person name="Liu C."/>
            <person name="Sun Q."/>
        </authorList>
    </citation>
    <scope>NUCLEOTIDE SEQUENCE</scope>
    <source>
        <strain evidence="10">BX8</strain>
    </source>
</reference>
<dbReference type="InterPro" id="IPR050351">
    <property type="entry name" value="BphY/WalK/GraS-like"/>
</dbReference>
<dbReference type="InterPro" id="IPR005467">
    <property type="entry name" value="His_kinase_dom"/>
</dbReference>
<dbReference type="InterPro" id="IPR003594">
    <property type="entry name" value="HATPase_dom"/>
</dbReference>
<keyword evidence="8" id="KW-1133">Transmembrane helix</keyword>
<evidence type="ECO:0000256" key="7">
    <source>
        <dbReference type="ARBA" id="ARBA00023012"/>
    </source>
</evidence>
<dbReference type="InterPro" id="IPR036890">
    <property type="entry name" value="HATPase_C_sf"/>
</dbReference>
<evidence type="ECO:0000313" key="11">
    <source>
        <dbReference type="Proteomes" id="UP000659630"/>
    </source>
</evidence>
<dbReference type="AlphaFoldDB" id="A0A923I7I8"/>
<evidence type="ECO:0000256" key="3">
    <source>
        <dbReference type="ARBA" id="ARBA00012438"/>
    </source>
</evidence>
<gene>
    <name evidence="10" type="ORF">H8S23_03560</name>
</gene>
<keyword evidence="5" id="KW-0808">Transferase</keyword>
<dbReference type="InterPro" id="IPR036097">
    <property type="entry name" value="HisK_dim/P_sf"/>
</dbReference>